<gene>
    <name evidence="2" type="ordered locus">Sare_4867</name>
</gene>
<dbReference type="STRING" id="391037.Sare_4867"/>
<name>A8LVC9_SALAI</name>
<dbReference type="KEGG" id="saq:Sare_4867"/>
<proteinExistence type="predicted"/>
<dbReference type="AlphaFoldDB" id="A8LVC9"/>
<dbReference type="EMBL" id="CP000850">
    <property type="protein sequence ID" value="ABW00618.1"/>
    <property type="molecule type" value="Genomic_DNA"/>
</dbReference>
<reference evidence="2" key="1">
    <citation type="submission" date="2007-10" db="EMBL/GenBank/DDBJ databases">
        <title>Complete sequence of Salinispora arenicola CNS-205.</title>
        <authorList>
            <consortium name="US DOE Joint Genome Institute"/>
            <person name="Copeland A."/>
            <person name="Lucas S."/>
            <person name="Lapidus A."/>
            <person name="Barry K."/>
            <person name="Glavina del Rio T."/>
            <person name="Dalin E."/>
            <person name="Tice H."/>
            <person name="Pitluck S."/>
            <person name="Foster B."/>
            <person name="Schmutz J."/>
            <person name="Larimer F."/>
            <person name="Land M."/>
            <person name="Hauser L."/>
            <person name="Kyrpides N."/>
            <person name="Ivanova N."/>
            <person name="Jensen P.R."/>
            <person name="Moore B.S."/>
            <person name="Penn K."/>
            <person name="Jenkins C."/>
            <person name="Udwary D."/>
            <person name="Xiang L."/>
            <person name="Gontang E."/>
            <person name="Richardson P."/>
        </authorList>
    </citation>
    <scope>NUCLEOTIDE SEQUENCE [LARGE SCALE GENOMIC DNA]</scope>
    <source>
        <strain evidence="2">CNS-205</strain>
    </source>
</reference>
<dbReference type="HOGENOM" id="CLU_2221333_0_0_11"/>
<accession>A8LVC9</accession>
<feature type="region of interest" description="Disordered" evidence="1">
    <location>
        <begin position="1"/>
        <end position="92"/>
    </location>
</feature>
<organism evidence="2">
    <name type="scientific">Salinispora arenicola (strain CNS-205)</name>
    <dbReference type="NCBI Taxonomy" id="391037"/>
    <lineage>
        <taxon>Bacteria</taxon>
        <taxon>Bacillati</taxon>
        <taxon>Actinomycetota</taxon>
        <taxon>Actinomycetes</taxon>
        <taxon>Micromonosporales</taxon>
        <taxon>Micromonosporaceae</taxon>
        <taxon>Salinispora</taxon>
    </lineage>
</organism>
<feature type="compositionally biased region" description="Polar residues" evidence="1">
    <location>
        <begin position="52"/>
        <end position="61"/>
    </location>
</feature>
<feature type="compositionally biased region" description="Basic residues" evidence="1">
    <location>
        <begin position="1"/>
        <end position="12"/>
    </location>
</feature>
<evidence type="ECO:0000313" key="2">
    <source>
        <dbReference type="EMBL" id="ABW00618.1"/>
    </source>
</evidence>
<evidence type="ECO:0000256" key="1">
    <source>
        <dbReference type="SAM" id="MobiDB-lite"/>
    </source>
</evidence>
<sequence length="106" mass="12085">MNIRWFSRRRRNNPPTLPYPTNAPHRATGSHRPNTPHRATRSNHATGPHHTTGPSRVNTSHRPAPHRAQPRNLPTWMTQPTLADPRPGRAGWLTPAQQWRANGGHW</sequence>
<protein>
    <submittedName>
        <fullName evidence="2">Uncharacterized protein</fullName>
    </submittedName>
</protein>